<organism evidence="2">
    <name type="scientific">Rhipicephalus zambeziensis</name>
    <dbReference type="NCBI Taxonomy" id="60191"/>
    <lineage>
        <taxon>Eukaryota</taxon>
        <taxon>Metazoa</taxon>
        <taxon>Ecdysozoa</taxon>
        <taxon>Arthropoda</taxon>
        <taxon>Chelicerata</taxon>
        <taxon>Arachnida</taxon>
        <taxon>Acari</taxon>
        <taxon>Parasitiformes</taxon>
        <taxon>Ixodida</taxon>
        <taxon>Ixodoidea</taxon>
        <taxon>Ixodidae</taxon>
        <taxon>Rhipicephalinae</taxon>
        <taxon>Rhipicephalus</taxon>
        <taxon>Rhipicephalus</taxon>
    </lineage>
</organism>
<feature type="region of interest" description="Disordered" evidence="1">
    <location>
        <begin position="210"/>
        <end position="233"/>
    </location>
</feature>
<proteinExistence type="predicted"/>
<name>A0A224Z664_9ACAR</name>
<reference evidence="2" key="1">
    <citation type="journal article" date="2017" name="Parasit. Vectors">
        <title>Sialotranscriptomics of Rhipicephalus zambeziensis reveals intricate expression profiles of secretory proteins and suggests tight temporal transcriptional regulation during blood-feeding.</title>
        <authorList>
            <person name="de Castro M.H."/>
            <person name="de Klerk D."/>
            <person name="Pienaar R."/>
            <person name="Rees D.J.G."/>
            <person name="Mans B.J."/>
        </authorList>
    </citation>
    <scope>NUCLEOTIDE SEQUENCE</scope>
    <source>
        <tissue evidence="2">Salivary glands</tissue>
    </source>
</reference>
<dbReference type="EMBL" id="GFPF01012573">
    <property type="protein sequence ID" value="MAA23719.1"/>
    <property type="molecule type" value="Transcribed_RNA"/>
</dbReference>
<evidence type="ECO:0000256" key="1">
    <source>
        <dbReference type="SAM" id="MobiDB-lite"/>
    </source>
</evidence>
<evidence type="ECO:0000313" key="2">
    <source>
        <dbReference type="EMBL" id="MAA23719.1"/>
    </source>
</evidence>
<accession>A0A224Z664</accession>
<dbReference type="AlphaFoldDB" id="A0A224Z664"/>
<sequence length="233" mass="23791">MQAPAVQTPAQQTPVQQTPVPVVPAQQTPGQQTTTVLAATEVPTILTPTFRWIIEHDQRTPSGSSGTEEVITALALPAAARKLTYDSVPTTSVSPGAAEESLVLSVTAADAADDSALKLPTTTTGPATGTVTPLTPNYYACFVRAPSSSPEVLPLVNTCASSSSPQIPIFSPTNCMLTLSPVVLGAAHHGQAAMSTIAFPAGTRLLTATTPAAAPAAPEKKASTAARKLTLTK</sequence>
<protein>
    <submittedName>
        <fullName evidence="2">Transcription factor e2f7</fullName>
    </submittedName>
</protein>
<feature type="compositionally biased region" description="Low complexity" evidence="1">
    <location>
        <begin position="210"/>
        <end position="227"/>
    </location>
</feature>